<organism evidence="1">
    <name type="scientific">Rhizophora mucronata</name>
    <name type="common">Asiatic mangrove</name>
    <dbReference type="NCBI Taxonomy" id="61149"/>
    <lineage>
        <taxon>Eukaryota</taxon>
        <taxon>Viridiplantae</taxon>
        <taxon>Streptophyta</taxon>
        <taxon>Embryophyta</taxon>
        <taxon>Tracheophyta</taxon>
        <taxon>Spermatophyta</taxon>
        <taxon>Magnoliopsida</taxon>
        <taxon>eudicotyledons</taxon>
        <taxon>Gunneridae</taxon>
        <taxon>Pentapetalae</taxon>
        <taxon>rosids</taxon>
        <taxon>fabids</taxon>
        <taxon>Malpighiales</taxon>
        <taxon>Rhizophoraceae</taxon>
        <taxon>Rhizophora</taxon>
    </lineage>
</organism>
<name>A0A2P2NB90_RHIMU</name>
<accession>A0A2P2NB90</accession>
<dbReference type="EMBL" id="GGEC01059249">
    <property type="protein sequence ID" value="MBX39733.1"/>
    <property type="molecule type" value="Transcribed_RNA"/>
</dbReference>
<reference evidence="1" key="1">
    <citation type="submission" date="2018-02" db="EMBL/GenBank/DDBJ databases">
        <title>Rhizophora mucronata_Transcriptome.</title>
        <authorList>
            <person name="Meera S.P."/>
            <person name="Sreeshan A."/>
            <person name="Augustine A."/>
        </authorList>
    </citation>
    <scope>NUCLEOTIDE SEQUENCE</scope>
    <source>
        <tissue evidence="1">Leaf</tissue>
    </source>
</reference>
<evidence type="ECO:0000313" key="1">
    <source>
        <dbReference type="EMBL" id="MBX39733.1"/>
    </source>
</evidence>
<dbReference type="AlphaFoldDB" id="A0A2P2NB90"/>
<protein>
    <submittedName>
        <fullName evidence="1">Uncharacterized protein</fullName>
    </submittedName>
</protein>
<sequence length="39" mass="4751">MVSIFNNCVETFWPLYNKSFTYELKRELSYSHTIFSELL</sequence>
<proteinExistence type="predicted"/>